<dbReference type="InterPro" id="IPR033650">
    <property type="entry name" value="Ribosomal_mL46_NUDIX"/>
</dbReference>
<keyword evidence="6" id="KW-0687">Ribonucleoprotein</keyword>
<dbReference type="RefSeq" id="XP_018281766.1">
    <property type="nucleotide sequence ID" value="XM_018425711.1"/>
</dbReference>
<evidence type="ECO:0000256" key="4">
    <source>
        <dbReference type="ARBA" id="ARBA00022980"/>
    </source>
</evidence>
<evidence type="ECO:0000313" key="10">
    <source>
        <dbReference type="EMBL" id="KLT45275.1"/>
    </source>
</evidence>
<gene>
    <name evidence="10" type="ORF">CC85DRAFT_306789</name>
</gene>
<keyword evidence="3" id="KW-0809">Transit peptide</keyword>
<comment type="subcellular location">
    <subcellularLocation>
        <location evidence="1">Mitochondrion</location>
    </subcellularLocation>
</comment>
<keyword evidence="5" id="KW-0496">Mitochondrion</keyword>
<dbReference type="InterPro" id="IPR040008">
    <property type="entry name" value="Ribosomal_mL46"/>
</dbReference>
<comment type="similarity">
    <text evidence="2">Belongs to the mitochondrion-specific ribosomal protein mL46 family.</text>
</comment>
<dbReference type="InterPro" id="IPR015797">
    <property type="entry name" value="NUDIX_hydrolase-like_dom_sf"/>
</dbReference>
<dbReference type="GO" id="GO:0005762">
    <property type="term" value="C:mitochondrial large ribosomal subunit"/>
    <property type="evidence" value="ECO:0007669"/>
    <property type="project" value="TreeGrafter"/>
</dbReference>
<feature type="compositionally biased region" description="Polar residues" evidence="8">
    <location>
        <begin position="1"/>
        <end position="10"/>
    </location>
</feature>
<evidence type="ECO:0000313" key="11">
    <source>
        <dbReference type="Proteomes" id="UP000053611"/>
    </source>
</evidence>
<protein>
    <recommendedName>
        <fullName evidence="7">Large ribosomal subunit protein mL46</fullName>
    </recommendedName>
</protein>
<keyword evidence="4" id="KW-0689">Ribosomal protein</keyword>
<dbReference type="CDD" id="cd04661">
    <property type="entry name" value="NUDIX_MRP_L46"/>
    <property type="match status" value="1"/>
</dbReference>
<accession>A0A0J0XW01</accession>
<feature type="region of interest" description="Disordered" evidence="8">
    <location>
        <begin position="1"/>
        <end position="26"/>
    </location>
</feature>
<dbReference type="OrthoDB" id="414075at2759"/>
<feature type="region of interest" description="Disordered" evidence="8">
    <location>
        <begin position="97"/>
        <end position="122"/>
    </location>
</feature>
<evidence type="ECO:0000256" key="6">
    <source>
        <dbReference type="ARBA" id="ARBA00023274"/>
    </source>
</evidence>
<dbReference type="InterPro" id="IPR021757">
    <property type="entry name" value="Ribosomal_mL46_N"/>
</dbReference>
<dbReference type="GeneID" id="28986314"/>
<organism evidence="10 11">
    <name type="scientific">Cutaneotrichosporon oleaginosum</name>
    <dbReference type="NCBI Taxonomy" id="879819"/>
    <lineage>
        <taxon>Eukaryota</taxon>
        <taxon>Fungi</taxon>
        <taxon>Dikarya</taxon>
        <taxon>Basidiomycota</taxon>
        <taxon>Agaricomycotina</taxon>
        <taxon>Tremellomycetes</taxon>
        <taxon>Trichosporonales</taxon>
        <taxon>Trichosporonaceae</taxon>
        <taxon>Cutaneotrichosporon</taxon>
    </lineage>
</organism>
<evidence type="ECO:0000256" key="7">
    <source>
        <dbReference type="ARBA" id="ARBA00035190"/>
    </source>
</evidence>
<dbReference type="PANTHER" id="PTHR13124">
    <property type="entry name" value="39S RIBOSOMAL PROTEIN L46, MITOCHONDRIAL PRECURSOR-RELATED"/>
    <property type="match status" value="1"/>
</dbReference>
<evidence type="ECO:0000256" key="5">
    <source>
        <dbReference type="ARBA" id="ARBA00023128"/>
    </source>
</evidence>
<dbReference type="EMBL" id="KQ087182">
    <property type="protein sequence ID" value="KLT45275.1"/>
    <property type="molecule type" value="Genomic_DNA"/>
</dbReference>
<dbReference type="PANTHER" id="PTHR13124:SF12">
    <property type="entry name" value="LARGE RIBOSOMAL SUBUNIT PROTEIN ML46"/>
    <property type="match status" value="1"/>
</dbReference>
<name>A0A0J0XW01_9TREE</name>
<dbReference type="AlphaFoldDB" id="A0A0J0XW01"/>
<dbReference type="Proteomes" id="UP000053611">
    <property type="component" value="Unassembled WGS sequence"/>
</dbReference>
<dbReference type="Gene3D" id="3.90.79.10">
    <property type="entry name" value="Nucleoside Triphosphate Pyrophosphohydrolase"/>
    <property type="match status" value="1"/>
</dbReference>
<evidence type="ECO:0000256" key="3">
    <source>
        <dbReference type="ARBA" id="ARBA00022946"/>
    </source>
</evidence>
<dbReference type="SUPFAM" id="SSF55811">
    <property type="entry name" value="Nudix"/>
    <property type="match status" value="1"/>
</dbReference>
<evidence type="ECO:0000256" key="2">
    <source>
        <dbReference type="ARBA" id="ARBA00009070"/>
    </source>
</evidence>
<dbReference type="GO" id="GO:0003735">
    <property type="term" value="F:structural constituent of ribosome"/>
    <property type="evidence" value="ECO:0007669"/>
    <property type="project" value="InterPro"/>
</dbReference>
<evidence type="ECO:0000256" key="8">
    <source>
        <dbReference type="SAM" id="MobiDB-lite"/>
    </source>
</evidence>
<evidence type="ECO:0000259" key="9">
    <source>
        <dbReference type="Pfam" id="PF11788"/>
    </source>
</evidence>
<dbReference type="STRING" id="879819.A0A0J0XW01"/>
<proteinExistence type="inferred from homology"/>
<dbReference type="Pfam" id="PF11788">
    <property type="entry name" value="MRP-L46"/>
    <property type="match status" value="1"/>
</dbReference>
<reference evidence="10 11" key="1">
    <citation type="submission" date="2015-03" db="EMBL/GenBank/DDBJ databases">
        <title>Genomics and transcriptomics of the oil-accumulating basidiomycete yeast T. oleaginosus allow insights into substrate utilization and the diverse evolutionary trajectories of mating systems in fungi.</title>
        <authorList>
            <consortium name="DOE Joint Genome Institute"/>
            <person name="Kourist R."/>
            <person name="Kracht O."/>
            <person name="Bracharz F."/>
            <person name="Lipzen A."/>
            <person name="Nolan M."/>
            <person name="Ohm R."/>
            <person name="Grigoriev I."/>
            <person name="Sun S."/>
            <person name="Heitman J."/>
            <person name="Bruck T."/>
            <person name="Nowrousian M."/>
        </authorList>
    </citation>
    <scope>NUCLEOTIDE SEQUENCE [LARGE SCALE GENOMIC DNA]</scope>
    <source>
        <strain evidence="10 11">IBC0246</strain>
    </source>
</reference>
<feature type="domain" description="Large ribosomal subunit protein mL46 N-terminal" evidence="9">
    <location>
        <begin position="28"/>
        <end position="94"/>
    </location>
</feature>
<keyword evidence="11" id="KW-1185">Reference proteome</keyword>
<evidence type="ECO:0000256" key="1">
    <source>
        <dbReference type="ARBA" id="ARBA00004173"/>
    </source>
</evidence>
<sequence length="263" mass="29443">MFASSRSGPSRQVLRRGLATATTTPPPITASVLLSRHALLTPTPKPLAKAYYEYQTKLRHALSNPVPTDFYFKPGSLALRRFLESEHATEEKFYGTKVAGPKPELGEVQPEPPLEEKARDHWEKADASRGERSLERFPEEEVFCLVQANGKWTFPSTSLQAGEGLDEAVTSRITGVKGQLNGQGMDTWLVTRKPVGVVRNGEERNFFLRSHILAGEPKPTKESGYSNWAWLTREEVEERLRTQGDDKLWDSVKGMFGVGSEQE</sequence>